<feature type="transmembrane region" description="Helical" evidence="8">
    <location>
        <begin position="254"/>
        <end position="274"/>
    </location>
</feature>
<evidence type="ECO:0000313" key="10">
    <source>
        <dbReference type="Proteomes" id="UP000821853"/>
    </source>
</evidence>
<keyword evidence="2" id="KW-1003">Cell membrane</keyword>
<keyword evidence="4 8" id="KW-1133">Transmembrane helix</keyword>
<evidence type="ECO:0000256" key="8">
    <source>
        <dbReference type="SAM" id="Phobius"/>
    </source>
</evidence>
<feature type="coiled-coil region" evidence="6">
    <location>
        <begin position="570"/>
        <end position="597"/>
    </location>
</feature>
<feature type="transmembrane region" description="Helical" evidence="8">
    <location>
        <begin position="80"/>
        <end position="101"/>
    </location>
</feature>
<dbReference type="GO" id="GO:0050909">
    <property type="term" value="P:sensory perception of taste"/>
    <property type="evidence" value="ECO:0007669"/>
    <property type="project" value="InterPro"/>
</dbReference>
<evidence type="ECO:0000256" key="4">
    <source>
        <dbReference type="ARBA" id="ARBA00022989"/>
    </source>
</evidence>
<comment type="subcellular location">
    <subcellularLocation>
        <location evidence="1">Cell membrane</location>
        <topology evidence="1">Multi-pass membrane protein</topology>
    </subcellularLocation>
</comment>
<gene>
    <name evidence="9" type="ORF">HPB48_008862</name>
</gene>
<evidence type="ECO:0000256" key="7">
    <source>
        <dbReference type="SAM" id="MobiDB-lite"/>
    </source>
</evidence>
<keyword evidence="10" id="KW-1185">Reference proteome</keyword>
<comment type="caution">
    <text evidence="9">The sequence shown here is derived from an EMBL/GenBank/DDBJ whole genome shotgun (WGS) entry which is preliminary data.</text>
</comment>
<feature type="compositionally biased region" description="Basic and acidic residues" evidence="7">
    <location>
        <begin position="659"/>
        <end position="676"/>
    </location>
</feature>
<evidence type="ECO:0000313" key="9">
    <source>
        <dbReference type="EMBL" id="KAH9380756.1"/>
    </source>
</evidence>
<feature type="compositionally biased region" description="Basic and acidic residues" evidence="7">
    <location>
        <begin position="634"/>
        <end position="644"/>
    </location>
</feature>
<dbReference type="OrthoDB" id="6366728at2759"/>
<proteinExistence type="predicted"/>
<keyword evidence="6" id="KW-0175">Coiled coil</keyword>
<organism evidence="9 10">
    <name type="scientific">Haemaphysalis longicornis</name>
    <name type="common">Bush tick</name>
    <dbReference type="NCBI Taxonomy" id="44386"/>
    <lineage>
        <taxon>Eukaryota</taxon>
        <taxon>Metazoa</taxon>
        <taxon>Ecdysozoa</taxon>
        <taxon>Arthropoda</taxon>
        <taxon>Chelicerata</taxon>
        <taxon>Arachnida</taxon>
        <taxon>Acari</taxon>
        <taxon>Parasitiformes</taxon>
        <taxon>Ixodida</taxon>
        <taxon>Ixodoidea</taxon>
        <taxon>Ixodidae</taxon>
        <taxon>Haemaphysalinae</taxon>
        <taxon>Haemaphysalis</taxon>
    </lineage>
</organism>
<feature type="transmembrane region" description="Helical" evidence="8">
    <location>
        <begin position="281"/>
        <end position="301"/>
    </location>
</feature>
<feature type="compositionally biased region" description="Polar residues" evidence="7">
    <location>
        <begin position="677"/>
        <end position="687"/>
    </location>
</feature>
<keyword evidence="5 8" id="KW-0472">Membrane</keyword>
<feature type="compositionally biased region" description="Polar residues" evidence="7">
    <location>
        <begin position="645"/>
        <end position="657"/>
    </location>
</feature>
<evidence type="ECO:0000256" key="5">
    <source>
        <dbReference type="ARBA" id="ARBA00023136"/>
    </source>
</evidence>
<dbReference type="Pfam" id="PF08395">
    <property type="entry name" value="7tm_7"/>
    <property type="match status" value="1"/>
</dbReference>
<dbReference type="InterPro" id="IPR013604">
    <property type="entry name" value="7TM_chemorcpt"/>
</dbReference>
<feature type="transmembrane region" description="Helical" evidence="8">
    <location>
        <begin position="165"/>
        <end position="189"/>
    </location>
</feature>
<feature type="transmembrane region" description="Helical" evidence="8">
    <location>
        <begin position="12"/>
        <end position="31"/>
    </location>
</feature>
<name>A0A9J6H222_HAELO</name>
<evidence type="ECO:0008006" key="11">
    <source>
        <dbReference type="Google" id="ProtNLM"/>
    </source>
</evidence>
<protein>
    <recommendedName>
        <fullName evidence="11">Transmembrane protein</fullName>
    </recommendedName>
</protein>
<feature type="transmembrane region" description="Helical" evidence="8">
    <location>
        <begin position="43"/>
        <end position="68"/>
    </location>
</feature>
<sequence length="730" mass="80219">MNSFAEEGFRVLGRVARLCGALFVSGAWHGAFEQHEPRFEGWYSLYVAIMAATGATYEVFMLACRVVWYPLEKSQFFDKLFIMLHFTVAVNVLANFVVLSAGTHTLVEALRATKRLELSIGFKQRDIRWVHKYSGALFLLATIAACALCRVFVAAEITNDFSPFAASLLSLLSVVFGLFFGSTGALVLYCEKYFCDVMANYVNFQKGRAKELLCESHRLTEADVVIAIEGIRSSCVAAAKIVRTVDKWLRYPTVVYFLSATSAVCVVLYGWFGARTSPRKLLFTGLYAICACVPIVDVSFASSKMKTEAADLKEVLESAATFHLPARVARLIEITSATIDVEQLSFTGWGFFTIDRRLLTSEALGFGDADGVVDVRAVARTKRRLERWHPRPTAPTAPPDTRQRHQIYIGDEVQGETAPVVVADPATCPSSRGRLPIIGSSMAPHWLPSYRPLIGNSAERLESFSSPFVTFVTLLPGLPGPDCACAICSVRSRRLSRRSASVLPDTTGLAHHVLNQPIARLNLVLVNNVPKTVAESITVYHSYPNAIIDPLEKAVWQHIIYHHNTMETARKALETSLLEERRARAALEEEIVAVKSAVAQKFAQVAEDGPAFPDSSNQVVSVSAEGLPSGAGEQSRRDGPEETGHCTTGAGSQQVSRGSDCRRPKEPSPPCEDKTADNTYLQETGTQPPKMEPAAGGRRHVFVYGDGNAFRMKHAALRTAQWNRLRAVSY</sequence>
<feature type="transmembrane region" description="Helical" evidence="8">
    <location>
        <begin position="133"/>
        <end position="153"/>
    </location>
</feature>
<reference evidence="9 10" key="1">
    <citation type="journal article" date="2020" name="Cell">
        <title>Large-Scale Comparative Analyses of Tick Genomes Elucidate Their Genetic Diversity and Vector Capacities.</title>
        <authorList>
            <consortium name="Tick Genome and Microbiome Consortium (TIGMIC)"/>
            <person name="Jia N."/>
            <person name="Wang J."/>
            <person name="Shi W."/>
            <person name="Du L."/>
            <person name="Sun Y."/>
            <person name="Zhan W."/>
            <person name="Jiang J.F."/>
            <person name="Wang Q."/>
            <person name="Zhang B."/>
            <person name="Ji P."/>
            <person name="Bell-Sakyi L."/>
            <person name="Cui X.M."/>
            <person name="Yuan T.T."/>
            <person name="Jiang B.G."/>
            <person name="Yang W.F."/>
            <person name="Lam T.T."/>
            <person name="Chang Q.C."/>
            <person name="Ding S.J."/>
            <person name="Wang X.J."/>
            <person name="Zhu J.G."/>
            <person name="Ruan X.D."/>
            <person name="Zhao L."/>
            <person name="Wei J.T."/>
            <person name="Ye R.Z."/>
            <person name="Que T.C."/>
            <person name="Du C.H."/>
            <person name="Zhou Y.H."/>
            <person name="Cheng J.X."/>
            <person name="Dai P.F."/>
            <person name="Guo W.B."/>
            <person name="Han X.H."/>
            <person name="Huang E.J."/>
            <person name="Li L.F."/>
            <person name="Wei W."/>
            <person name="Gao Y.C."/>
            <person name="Liu J.Z."/>
            <person name="Shao H.Z."/>
            <person name="Wang X."/>
            <person name="Wang C.C."/>
            <person name="Yang T.C."/>
            <person name="Huo Q.B."/>
            <person name="Li W."/>
            <person name="Chen H.Y."/>
            <person name="Chen S.E."/>
            <person name="Zhou L.G."/>
            <person name="Ni X.B."/>
            <person name="Tian J.H."/>
            <person name="Sheng Y."/>
            <person name="Liu T."/>
            <person name="Pan Y.S."/>
            <person name="Xia L.Y."/>
            <person name="Li J."/>
            <person name="Zhao F."/>
            <person name="Cao W.C."/>
        </authorList>
    </citation>
    <scope>NUCLEOTIDE SEQUENCE [LARGE SCALE GENOMIC DNA]</scope>
    <source>
        <strain evidence="9">HaeL-2018</strain>
    </source>
</reference>
<dbReference type="AlphaFoldDB" id="A0A9J6H222"/>
<dbReference type="EMBL" id="JABSTR010000010">
    <property type="protein sequence ID" value="KAH9380756.1"/>
    <property type="molecule type" value="Genomic_DNA"/>
</dbReference>
<evidence type="ECO:0000256" key="6">
    <source>
        <dbReference type="SAM" id="Coils"/>
    </source>
</evidence>
<dbReference type="Proteomes" id="UP000821853">
    <property type="component" value="Chromosome 8"/>
</dbReference>
<feature type="region of interest" description="Disordered" evidence="7">
    <location>
        <begin position="609"/>
        <end position="696"/>
    </location>
</feature>
<keyword evidence="3 8" id="KW-0812">Transmembrane</keyword>
<evidence type="ECO:0000256" key="3">
    <source>
        <dbReference type="ARBA" id="ARBA00022692"/>
    </source>
</evidence>
<evidence type="ECO:0000256" key="1">
    <source>
        <dbReference type="ARBA" id="ARBA00004651"/>
    </source>
</evidence>
<accession>A0A9J6H222</accession>
<evidence type="ECO:0000256" key="2">
    <source>
        <dbReference type="ARBA" id="ARBA00022475"/>
    </source>
</evidence>
<dbReference type="VEuPathDB" id="VectorBase:HLOH_046540"/>
<dbReference type="GO" id="GO:0005886">
    <property type="term" value="C:plasma membrane"/>
    <property type="evidence" value="ECO:0007669"/>
    <property type="project" value="UniProtKB-SubCell"/>
</dbReference>